<protein>
    <submittedName>
        <fullName evidence="1">Uncharacterized protein</fullName>
    </submittedName>
</protein>
<name>A0AAU7PHU6_9CAUD</name>
<evidence type="ECO:0000313" key="1">
    <source>
        <dbReference type="EMBL" id="XBS49741.1"/>
    </source>
</evidence>
<sequence>MYLLYKYSVLKTIFKKVLALYLESSIMFYIERGNGSPWQ</sequence>
<organism evidence="1">
    <name type="scientific">Escherichia phage fEgEco12</name>
    <dbReference type="NCBI Taxonomy" id="3158837"/>
    <lineage>
        <taxon>Viruses</taxon>
        <taxon>Duplodnaviria</taxon>
        <taxon>Heunggongvirae</taxon>
        <taxon>Uroviricota</taxon>
        <taxon>Caudoviricetes</taxon>
    </lineage>
</organism>
<dbReference type="EMBL" id="PP777464">
    <property type="protein sequence ID" value="XBS49741.1"/>
    <property type="molecule type" value="Genomic_DNA"/>
</dbReference>
<proteinExistence type="predicted"/>
<dbReference type="EMBL" id="PP777464">
    <property type="protein sequence ID" value="XBS49127.1"/>
    <property type="molecule type" value="Genomic_DNA"/>
</dbReference>
<accession>A0AAU7PHU6</accession>
<reference evidence="1" key="1">
    <citation type="submission" date="2024-05" db="EMBL/GenBank/DDBJ databases">
        <authorList>
            <person name="Badawy S."/>
            <person name="Skurnik M."/>
        </authorList>
    </citation>
    <scope>NUCLEOTIDE SEQUENCE</scope>
</reference>